<dbReference type="OrthoDB" id="5191973at2"/>
<comment type="caution">
    <text evidence="1">The sequence shown here is derived from an EMBL/GenBank/DDBJ whole genome shotgun (WGS) entry which is preliminary data.</text>
</comment>
<proteinExistence type="predicted"/>
<dbReference type="AlphaFoldDB" id="A0A5C8NP14"/>
<reference evidence="1 2" key="1">
    <citation type="submission" date="2019-06" db="EMBL/GenBank/DDBJ databases">
        <title>Aeromicrobium sp. nov., isolated from a maize field.</title>
        <authorList>
            <person name="Lin S.-Y."/>
            <person name="Tsai C.-F."/>
            <person name="Young C.-C."/>
        </authorList>
    </citation>
    <scope>NUCLEOTIDE SEQUENCE [LARGE SCALE GENOMIC DNA]</scope>
    <source>
        <strain evidence="1 2">CC-CFT486</strain>
    </source>
</reference>
<evidence type="ECO:0000313" key="1">
    <source>
        <dbReference type="EMBL" id="TXL62926.1"/>
    </source>
</evidence>
<keyword evidence="2" id="KW-1185">Reference proteome</keyword>
<accession>A0A5C8NP14</accession>
<organism evidence="1 2">
    <name type="scientific">Aeromicrobium terrae</name>
    <dbReference type="NCBI Taxonomy" id="2498846"/>
    <lineage>
        <taxon>Bacteria</taxon>
        <taxon>Bacillati</taxon>
        <taxon>Actinomycetota</taxon>
        <taxon>Actinomycetes</taxon>
        <taxon>Propionibacteriales</taxon>
        <taxon>Nocardioidaceae</taxon>
        <taxon>Aeromicrobium</taxon>
    </lineage>
</organism>
<dbReference type="EMBL" id="VDUX01000001">
    <property type="protein sequence ID" value="TXL62926.1"/>
    <property type="molecule type" value="Genomic_DNA"/>
</dbReference>
<dbReference type="RefSeq" id="WP_147683075.1">
    <property type="nucleotide sequence ID" value="NZ_VDUX01000001.1"/>
</dbReference>
<protein>
    <submittedName>
        <fullName evidence="1">Uncharacterized protein</fullName>
    </submittedName>
</protein>
<gene>
    <name evidence="1" type="ORF">FHP06_01420</name>
</gene>
<evidence type="ECO:0000313" key="2">
    <source>
        <dbReference type="Proteomes" id="UP000321571"/>
    </source>
</evidence>
<dbReference type="Proteomes" id="UP000321571">
    <property type="component" value="Unassembled WGS sequence"/>
</dbReference>
<name>A0A5C8NP14_9ACTN</name>
<sequence>MGGNRRYGDRSPAPPAPTRRIRHVWIAPSAQYGDMTPWPGLIVQWQKRDDGWWALVAMVTIDGSLVVKWRHGRFIRPATTSIDGR</sequence>